<reference evidence="3" key="1">
    <citation type="submission" date="2022-10" db="EMBL/GenBank/DDBJ databases">
        <title>Tapping the CABI collections for fungal endophytes: first genome assemblies for Collariella, Neodidymelliopsis, Ascochyta clinopodiicola, Didymella pomorum, Didymosphaeria variabile, Neocosmospora piperis and Neocucurbitaria cava.</title>
        <authorList>
            <person name="Hill R."/>
        </authorList>
    </citation>
    <scope>NUCLEOTIDE SEQUENCE</scope>
    <source>
        <strain evidence="3">IMI 355082</strain>
    </source>
</reference>
<feature type="compositionally biased region" description="Basic and acidic residues" evidence="1">
    <location>
        <begin position="52"/>
        <end position="62"/>
    </location>
</feature>
<accession>A0A9W8Z3Q4</accession>
<name>A0A9W8Z3Q4_9PEZI</name>
<evidence type="ECO:0000256" key="2">
    <source>
        <dbReference type="SAM" id="Phobius"/>
    </source>
</evidence>
<feature type="region of interest" description="Disordered" evidence="1">
    <location>
        <begin position="328"/>
        <end position="352"/>
    </location>
</feature>
<dbReference type="OrthoDB" id="5419542at2759"/>
<proteinExistence type="predicted"/>
<dbReference type="Proteomes" id="UP001140453">
    <property type="component" value="Unassembled WGS sequence"/>
</dbReference>
<comment type="caution">
    <text evidence="3">The sequence shown here is derived from an EMBL/GenBank/DDBJ whole genome shotgun (WGS) entry which is preliminary data.</text>
</comment>
<gene>
    <name evidence="3" type="ORF">N0V93_001342</name>
</gene>
<keyword evidence="2" id="KW-0812">Transmembrane</keyword>
<organism evidence="3 4">
    <name type="scientific">Gnomoniopsis smithogilvyi</name>
    <dbReference type="NCBI Taxonomy" id="1191159"/>
    <lineage>
        <taxon>Eukaryota</taxon>
        <taxon>Fungi</taxon>
        <taxon>Dikarya</taxon>
        <taxon>Ascomycota</taxon>
        <taxon>Pezizomycotina</taxon>
        <taxon>Sordariomycetes</taxon>
        <taxon>Sordariomycetidae</taxon>
        <taxon>Diaporthales</taxon>
        <taxon>Gnomoniaceae</taxon>
        <taxon>Gnomoniopsis</taxon>
    </lineage>
</organism>
<protein>
    <submittedName>
        <fullName evidence="3">Uncharacterized protein</fullName>
    </submittedName>
</protein>
<keyword evidence="2" id="KW-0472">Membrane</keyword>
<feature type="region of interest" description="Disordered" evidence="1">
    <location>
        <begin position="1"/>
        <end position="121"/>
    </location>
</feature>
<feature type="compositionally biased region" description="Polar residues" evidence="1">
    <location>
        <begin position="95"/>
        <end position="107"/>
    </location>
</feature>
<keyword evidence="4" id="KW-1185">Reference proteome</keyword>
<evidence type="ECO:0000256" key="1">
    <source>
        <dbReference type="SAM" id="MobiDB-lite"/>
    </source>
</evidence>
<feature type="compositionally biased region" description="Polar residues" evidence="1">
    <location>
        <begin position="1"/>
        <end position="25"/>
    </location>
</feature>
<feature type="compositionally biased region" description="Basic and acidic residues" evidence="1">
    <location>
        <begin position="329"/>
        <end position="343"/>
    </location>
</feature>
<sequence length="362" mass="39498">MSAGSIPSSPTRSGPQVSQSINERVSGSARHAAPSSYHHHRHITGHISSPLHRLDRSRDERNGSVPVSAPASQQQQHVTPRASLEASRSEAPFSASLSPGQSRTGSVLITPGSDALGVRSGGALNKEEQLLTEQRRSEARAAGFRKSLSELNTFSTMTTRRLDETYYNVLEKLTTLQNTIVALKNLAQASTTTNDGFIAESQAVITDAQAQLDGFGDFTEQQRRVQALQDRVHGGRERIAALSARVDVVRQRVEKWERADREWQERTRRRLKIMWGVLFGMGLVILVLSWGARAYGPEIGAVVGELQQEALVAKTKLEDRAVGVGLGRAESKDNGSMDLDFSRGGKAKQTAGDEVLRALDEL</sequence>
<keyword evidence="2" id="KW-1133">Transmembrane helix</keyword>
<dbReference type="EMBL" id="JAPEVB010000001">
    <property type="protein sequence ID" value="KAJ4397118.1"/>
    <property type="molecule type" value="Genomic_DNA"/>
</dbReference>
<evidence type="ECO:0000313" key="3">
    <source>
        <dbReference type="EMBL" id="KAJ4397118.1"/>
    </source>
</evidence>
<evidence type="ECO:0000313" key="4">
    <source>
        <dbReference type="Proteomes" id="UP001140453"/>
    </source>
</evidence>
<dbReference type="AlphaFoldDB" id="A0A9W8Z3Q4"/>
<feature type="transmembrane region" description="Helical" evidence="2">
    <location>
        <begin position="273"/>
        <end position="292"/>
    </location>
</feature>